<dbReference type="EnsemblMetazoa" id="XM_050660706.1">
    <property type="protein sequence ID" value="XP_050516663.1"/>
    <property type="gene ID" value="LOC126891529"/>
</dbReference>
<dbReference type="InterPro" id="IPR036397">
    <property type="entry name" value="RNaseH_sf"/>
</dbReference>
<reference evidence="1" key="1">
    <citation type="submission" date="2025-05" db="UniProtKB">
        <authorList>
            <consortium name="EnsemblMetazoa"/>
        </authorList>
    </citation>
    <scope>IDENTIFICATION</scope>
</reference>
<accession>A0ABM5L2K1</accession>
<dbReference type="Proteomes" id="UP001652700">
    <property type="component" value="Unplaced"/>
</dbReference>
<evidence type="ECO:0000313" key="1">
    <source>
        <dbReference type="EnsemblMetazoa" id="XP_050516663.1"/>
    </source>
</evidence>
<sequence length="430" mass="50132">MSPKNLNSRCREMVHYFEQERDNNGPILPLTAVRERVAAALNLNISTVSSISQAVKTNTLHSPPKKHTRPKKVTNTDLINTIEIRNTIYSMYERKEHVTLDSLLTQLKEKKLFSGCRASLSTVLNEIGFKFRKDDPRRGLMEQSHIAVKRAEFLRLYQNYKDEGLYKFVFIYETWIFQNGSICRSWQDDNKRSVRSIKTDEKRYIILHAGNENGFIEGAEAIFSSKSTLLDYHGEMNQENFLLWFENQLLKSLSEPSLIIMDNAPYHSMLLEKAPNTSSTKSDIKVWLTNKNLPFNDTMLRNELLQIVAQNKPTPKYIVDDLAEQYGHKILRLPPYHCIFNAIELIWGTAKTYYNKHVGRDGYKECDALKMWKEALQTITPQKWQNCIRHTENIIKQWYDRERIIDRQEILPIIINLDGDSDSSSDMDSD</sequence>
<organism evidence="1 2">
    <name type="scientific">Diabrotica virgifera virgifera</name>
    <name type="common">western corn rootworm</name>
    <dbReference type="NCBI Taxonomy" id="50390"/>
    <lineage>
        <taxon>Eukaryota</taxon>
        <taxon>Metazoa</taxon>
        <taxon>Ecdysozoa</taxon>
        <taxon>Arthropoda</taxon>
        <taxon>Hexapoda</taxon>
        <taxon>Insecta</taxon>
        <taxon>Pterygota</taxon>
        <taxon>Neoptera</taxon>
        <taxon>Endopterygota</taxon>
        <taxon>Coleoptera</taxon>
        <taxon>Polyphaga</taxon>
        <taxon>Cucujiformia</taxon>
        <taxon>Chrysomeloidea</taxon>
        <taxon>Chrysomelidae</taxon>
        <taxon>Galerucinae</taxon>
        <taxon>Diabroticina</taxon>
        <taxon>Diabroticites</taxon>
        <taxon>Diabrotica</taxon>
    </lineage>
</organism>
<protein>
    <recommendedName>
        <fullName evidence="3">Tc1-like transposase DDE domain-containing protein</fullName>
    </recommendedName>
</protein>
<dbReference type="Gene3D" id="3.30.420.10">
    <property type="entry name" value="Ribonuclease H-like superfamily/Ribonuclease H"/>
    <property type="match status" value="1"/>
</dbReference>
<keyword evidence="2" id="KW-1185">Reference proteome</keyword>
<dbReference type="PANTHER" id="PTHR33939:SF1">
    <property type="entry name" value="DUF4371 DOMAIN-CONTAINING PROTEIN"/>
    <property type="match status" value="1"/>
</dbReference>
<evidence type="ECO:0000313" key="2">
    <source>
        <dbReference type="Proteomes" id="UP001652700"/>
    </source>
</evidence>
<proteinExistence type="predicted"/>
<dbReference type="RefSeq" id="XP_050516663.1">
    <property type="nucleotide sequence ID" value="XM_050660706.1"/>
</dbReference>
<dbReference type="PANTHER" id="PTHR33939">
    <property type="entry name" value="PROTEIN CBG22215"/>
    <property type="match status" value="1"/>
</dbReference>
<evidence type="ECO:0008006" key="3">
    <source>
        <dbReference type="Google" id="ProtNLM"/>
    </source>
</evidence>
<name>A0ABM5L2K1_DIAVI</name>
<dbReference type="GeneID" id="126891529"/>